<dbReference type="PIRSF" id="PIRSF002070">
    <property type="entry name" value="SSB"/>
    <property type="match status" value="1"/>
</dbReference>
<reference evidence="6" key="1">
    <citation type="submission" date="2016-10" db="EMBL/GenBank/DDBJ databases">
        <authorList>
            <person name="Varghese N."/>
            <person name="Submissions S."/>
        </authorList>
    </citation>
    <scope>NUCLEOTIDE SEQUENCE [LARGE SCALE GENOMIC DNA]</scope>
    <source>
        <strain evidence="6">DSM 25329</strain>
    </source>
</reference>
<proteinExistence type="predicted"/>
<evidence type="ECO:0000256" key="3">
    <source>
        <dbReference type="RuleBase" id="RU000524"/>
    </source>
</evidence>
<dbReference type="EMBL" id="FNAN01000011">
    <property type="protein sequence ID" value="SDF59369.1"/>
    <property type="molecule type" value="Genomic_DNA"/>
</dbReference>
<dbReference type="RefSeq" id="WP_090153566.1">
    <property type="nucleotide sequence ID" value="NZ_FNAN01000011.1"/>
</dbReference>
<organism evidence="5 6">
    <name type="scientific">Dyadobacter soli</name>
    <dbReference type="NCBI Taxonomy" id="659014"/>
    <lineage>
        <taxon>Bacteria</taxon>
        <taxon>Pseudomonadati</taxon>
        <taxon>Bacteroidota</taxon>
        <taxon>Cytophagia</taxon>
        <taxon>Cytophagales</taxon>
        <taxon>Spirosomataceae</taxon>
        <taxon>Dyadobacter</taxon>
    </lineage>
</organism>
<evidence type="ECO:0000313" key="6">
    <source>
        <dbReference type="Proteomes" id="UP000198748"/>
    </source>
</evidence>
<dbReference type="OrthoDB" id="1265936at2"/>
<evidence type="ECO:0000256" key="2">
    <source>
        <dbReference type="PIRNR" id="PIRNR002070"/>
    </source>
</evidence>
<feature type="compositionally biased region" description="Basic and acidic residues" evidence="4">
    <location>
        <begin position="104"/>
        <end position="113"/>
    </location>
</feature>
<dbReference type="SUPFAM" id="SSF50249">
    <property type="entry name" value="Nucleic acid-binding proteins"/>
    <property type="match status" value="1"/>
</dbReference>
<feature type="region of interest" description="Disordered" evidence="4">
    <location>
        <begin position="102"/>
        <end position="130"/>
    </location>
</feature>
<dbReference type="PROSITE" id="PS50935">
    <property type="entry name" value="SSB"/>
    <property type="match status" value="1"/>
</dbReference>
<dbReference type="InterPro" id="IPR011344">
    <property type="entry name" value="ssDNA-bd"/>
</dbReference>
<evidence type="ECO:0000256" key="4">
    <source>
        <dbReference type="SAM" id="MobiDB-lite"/>
    </source>
</evidence>
<evidence type="ECO:0000256" key="1">
    <source>
        <dbReference type="ARBA" id="ARBA00023125"/>
    </source>
</evidence>
<dbReference type="InterPro" id="IPR012340">
    <property type="entry name" value="NA-bd_OB-fold"/>
</dbReference>
<dbReference type="Proteomes" id="UP000198748">
    <property type="component" value="Unassembled WGS sequence"/>
</dbReference>
<keyword evidence="1 2" id="KW-0238">DNA-binding</keyword>
<dbReference type="AlphaFoldDB" id="A0A1G7ME17"/>
<dbReference type="GO" id="GO:0006260">
    <property type="term" value="P:DNA replication"/>
    <property type="evidence" value="ECO:0007669"/>
    <property type="project" value="InterPro"/>
</dbReference>
<dbReference type="Pfam" id="PF00436">
    <property type="entry name" value="SSB"/>
    <property type="match status" value="1"/>
</dbReference>
<dbReference type="InterPro" id="IPR000424">
    <property type="entry name" value="Primosome_PriB/ssb"/>
</dbReference>
<gene>
    <name evidence="5" type="ORF">SAMN04487996_111221</name>
</gene>
<keyword evidence="6" id="KW-1185">Reference proteome</keyword>
<evidence type="ECO:0000313" key="5">
    <source>
        <dbReference type="EMBL" id="SDF59369.1"/>
    </source>
</evidence>
<protein>
    <recommendedName>
        <fullName evidence="2 3">Single-stranded DNA-binding protein</fullName>
    </recommendedName>
</protein>
<dbReference type="Gene3D" id="2.40.50.140">
    <property type="entry name" value="Nucleic acid-binding proteins"/>
    <property type="match status" value="1"/>
</dbReference>
<dbReference type="NCBIfam" id="TIGR00621">
    <property type="entry name" value="ssb"/>
    <property type="match status" value="1"/>
</dbReference>
<accession>A0A1G7ME17</accession>
<sequence length="130" mass="14431">MEITGRITRDAVVAQLKDERSVINFTVAVGDGYRDKQGSWVDRTEFVSCAFWLNAGAAKLLKKGAVVQLYGRMSARVWHGSDGEAKAGLQFHTAAFKLISSGVSREREDRQRPAETTNSRRGKTNDEPPF</sequence>
<dbReference type="STRING" id="659014.SAMN04487996_111221"/>
<dbReference type="GO" id="GO:0003697">
    <property type="term" value="F:single-stranded DNA binding"/>
    <property type="evidence" value="ECO:0007669"/>
    <property type="project" value="InterPro"/>
</dbReference>
<dbReference type="CDD" id="cd04496">
    <property type="entry name" value="SSB_OBF"/>
    <property type="match status" value="1"/>
</dbReference>
<name>A0A1G7ME17_9BACT</name>